<dbReference type="GO" id="GO:0005886">
    <property type="term" value="C:plasma membrane"/>
    <property type="evidence" value="ECO:0007669"/>
    <property type="project" value="UniProtKB-SubCell"/>
</dbReference>
<dbReference type="Gene3D" id="1.10.3470.10">
    <property type="entry name" value="ABC transporter involved in vitamin B12 uptake, BtuC"/>
    <property type="match status" value="1"/>
</dbReference>
<comment type="similarity">
    <text evidence="2">Belongs to the binding-protein-dependent transport system permease family. FecCD subfamily.</text>
</comment>
<feature type="transmembrane region" description="Helical" evidence="8">
    <location>
        <begin position="101"/>
        <end position="120"/>
    </location>
</feature>
<organism evidence="9 10">
    <name type="scientific">Tamaricihabitans halophyticus</name>
    <dbReference type="NCBI Taxonomy" id="1262583"/>
    <lineage>
        <taxon>Bacteria</taxon>
        <taxon>Bacillati</taxon>
        <taxon>Actinomycetota</taxon>
        <taxon>Actinomycetes</taxon>
        <taxon>Pseudonocardiales</taxon>
        <taxon>Pseudonocardiaceae</taxon>
        <taxon>Tamaricihabitans</taxon>
    </lineage>
</organism>
<dbReference type="PANTHER" id="PTHR30472">
    <property type="entry name" value="FERRIC ENTEROBACTIN TRANSPORT SYSTEM PERMEASE PROTEIN"/>
    <property type="match status" value="1"/>
</dbReference>
<dbReference type="Pfam" id="PF01032">
    <property type="entry name" value="FecCD"/>
    <property type="match status" value="1"/>
</dbReference>
<dbReference type="GO" id="GO:0033214">
    <property type="term" value="P:siderophore-iron import into cell"/>
    <property type="evidence" value="ECO:0007669"/>
    <property type="project" value="TreeGrafter"/>
</dbReference>
<evidence type="ECO:0000313" key="10">
    <source>
        <dbReference type="Proteomes" id="UP000294911"/>
    </source>
</evidence>
<sequence>MKLRAGAVALGVRNRAVLVVLGMLVAWLVLAVFAIGTGDFQLSPGGVLRTLAGDGSRAEYLIVVEQRLPRLLVATMVGAALGISGAVFQSLTRNPLGSPDIIGFTAGSATGGIVVILVFGGGQLPTALGSVISGALTAVAIYLLCGKDGLGGYRMVLLGVGLGVVLTGLNSYLLTRVMVEDAAQAVTWLVGNLAGRGWESVGPLAVVLVLLTPVFLVHSPGLRLLESGEQVAAGLGVAVTRVRLVLVLSSVALVAVAVAAAGPIAFVALAAPQLARRMTASPGPNLFPAAVTGALLVVLADFLGQRLLSSSLLPVGVVTGALGGIYLAWLLLMERAKNKV</sequence>
<keyword evidence="4" id="KW-1003">Cell membrane</keyword>
<dbReference type="InterPro" id="IPR037294">
    <property type="entry name" value="ABC_BtuC-like"/>
</dbReference>
<name>A0A4R2R3C5_9PSEU</name>
<comment type="subcellular location">
    <subcellularLocation>
        <location evidence="1">Cell membrane</location>
        <topology evidence="1">Multi-pass membrane protein</topology>
    </subcellularLocation>
</comment>
<evidence type="ECO:0000256" key="3">
    <source>
        <dbReference type="ARBA" id="ARBA00022448"/>
    </source>
</evidence>
<reference evidence="9 10" key="1">
    <citation type="submission" date="2019-03" db="EMBL/GenBank/DDBJ databases">
        <title>Genomic Encyclopedia of Type Strains, Phase IV (KMG-IV): sequencing the most valuable type-strain genomes for metagenomic binning, comparative biology and taxonomic classification.</title>
        <authorList>
            <person name="Goeker M."/>
        </authorList>
    </citation>
    <scope>NUCLEOTIDE SEQUENCE [LARGE SCALE GENOMIC DNA]</scope>
    <source>
        <strain evidence="9 10">DSM 45765</strain>
    </source>
</reference>
<feature type="transmembrane region" description="Helical" evidence="8">
    <location>
        <begin position="71"/>
        <end position="89"/>
    </location>
</feature>
<gene>
    <name evidence="9" type="ORF">EV191_1011264</name>
</gene>
<evidence type="ECO:0000256" key="6">
    <source>
        <dbReference type="ARBA" id="ARBA00022989"/>
    </source>
</evidence>
<dbReference type="InterPro" id="IPR000522">
    <property type="entry name" value="ABC_transptr_permease_BtuC"/>
</dbReference>
<feature type="transmembrane region" description="Helical" evidence="8">
    <location>
        <begin position="12"/>
        <end position="35"/>
    </location>
</feature>
<feature type="transmembrane region" description="Helical" evidence="8">
    <location>
        <begin position="311"/>
        <end position="332"/>
    </location>
</feature>
<evidence type="ECO:0000256" key="5">
    <source>
        <dbReference type="ARBA" id="ARBA00022692"/>
    </source>
</evidence>
<keyword evidence="7 8" id="KW-0472">Membrane</keyword>
<feature type="transmembrane region" description="Helical" evidence="8">
    <location>
        <begin position="244"/>
        <end position="266"/>
    </location>
</feature>
<evidence type="ECO:0000313" key="9">
    <source>
        <dbReference type="EMBL" id="TCP57310.1"/>
    </source>
</evidence>
<keyword evidence="5 8" id="KW-0812">Transmembrane</keyword>
<dbReference type="EMBL" id="SLXQ01000001">
    <property type="protein sequence ID" value="TCP57310.1"/>
    <property type="molecule type" value="Genomic_DNA"/>
</dbReference>
<evidence type="ECO:0000256" key="7">
    <source>
        <dbReference type="ARBA" id="ARBA00023136"/>
    </source>
</evidence>
<feature type="transmembrane region" description="Helical" evidence="8">
    <location>
        <begin position="198"/>
        <end position="217"/>
    </location>
</feature>
<keyword evidence="10" id="KW-1185">Reference proteome</keyword>
<dbReference type="PANTHER" id="PTHR30472:SF24">
    <property type="entry name" value="FERRIC ENTEROBACTIN TRANSPORT SYSTEM PERMEASE PROTEIN FEPG"/>
    <property type="match status" value="1"/>
</dbReference>
<dbReference type="AlphaFoldDB" id="A0A4R2R3C5"/>
<evidence type="ECO:0000256" key="1">
    <source>
        <dbReference type="ARBA" id="ARBA00004651"/>
    </source>
</evidence>
<evidence type="ECO:0000256" key="8">
    <source>
        <dbReference type="SAM" id="Phobius"/>
    </source>
</evidence>
<dbReference type="SUPFAM" id="SSF81345">
    <property type="entry name" value="ABC transporter involved in vitamin B12 uptake, BtuC"/>
    <property type="match status" value="1"/>
</dbReference>
<feature type="transmembrane region" description="Helical" evidence="8">
    <location>
        <begin position="156"/>
        <end position="178"/>
    </location>
</feature>
<feature type="transmembrane region" description="Helical" evidence="8">
    <location>
        <begin position="286"/>
        <end position="304"/>
    </location>
</feature>
<proteinExistence type="inferred from homology"/>
<dbReference type="RefSeq" id="WP_132875800.1">
    <property type="nucleotide sequence ID" value="NZ_SLXQ01000001.1"/>
</dbReference>
<dbReference type="CDD" id="cd06550">
    <property type="entry name" value="TM_ABC_iron-siderophores_like"/>
    <property type="match status" value="1"/>
</dbReference>
<dbReference type="OrthoDB" id="4455417at2"/>
<evidence type="ECO:0000256" key="2">
    <source>
        <dbReference type="ARBA" id="ARBA00007935"/>
    </source>
</evidence>
<evidence type="ECO:0000256" key="4">
    <source>
        <dbReference type="ARBA" id="ARBA00022475"/>
    </source>
</evidence>
<keyword evidence="6 8" id="KW-1133">Transmembrane helix</keyword>
<feature type="transmembrane region" description="Helical" evidence="8">
    <location>
        <begin position="126"/>
        <end position="144"/>
    </location>
</feature>
<keyword evidence="3" id="KW-0813">Transport</keyword>
<dbReference type="GO" id="GO:0022857">
    <property type="term" value="F:transmembrane transporter activity"/>
    <property type="evidence" value="ECO:0007669"/>
    <property type="project" value="InterPro"/>
</dbReference>
<dbReference type="Proteomes" id="UP000294911">
    <property type="component" value="Unassembled WGS sequence"/>
</dbReference>
<protein>
    <submittedName>
        <fullName evidence="9">Iron complex transport system permease protein</fullName>
    </submittedName>
</protein>
<comment type="caution">
    <text evidence="9">The sequence shown here is derived from an EMBL/GenBank/DDBJ whole genome shotgun (WGS) entry which is preliminary data.</text>
</comment>
<accession>A0A4R2R3C5</accession>